<organism evidence="4 5">
    <name type="scientific">Brachybacterium ginsengisoli</name>
    <dbReference type="NCBI Taxonomy" id="1331682"/>
    <lineage>
        <taxon>Bacteria</taxon>
        <taxon>Bacillati</taxon>
        <taxon>Actinomycetota</taxon>
        <taxon>Actinomycetes</taxon>
        <taxon>Micrococcales</taxon>
        <taxon>Dermabacteraceae</taxon>
        <taxon>Brachybacterium</taxon>
    </lineage>
</organism>
<reference evidence="4 5" key="1">
    <citation type="journal article" date="2014" name="Int. J. Syst. Evol. Microbiol.">
        <title>Brachybacterium ginsengisoli sp. nov., isolated from soil of a ginseng field.</title>
        <authorList>
            <person name="Hoang V.A."/>
            <person name="Kim Y.J."/>
            <person name="Nguyen N.L."/>
            <person name="Yang D.C."/>
        </authorList>
    </citation>
    <scope>NUCLEOTIDE SEQUENCE [LARGE SCALE GENOMIC DNA]</scope>
    <source>
        <strain evidence="4 5">DCY80</strain>
    </source>
</reference>
<dbReference type="Gene3D" id="3.40.50.720">
    <property type="entry name" value="NAD(P)-binding Rossmann-like Domain"/>
    <property type="match status" value="1"/>
</dbReference>
<dbReference type="GO" id="GO:0000166">
    <property type="term" value="F:nucleotide binding"/>
    <property type="evidence" value="ECO:0007669"/>
    <property type="project" value="InterPro"/>
</dbReference>
<dbReference type="InterPro" id="IPR036291">
    <property type="entry name" value="NAD(P)-bd_dom_sf"/>
</dbReference>
<evidence type="ECO:0000259" key="2">
    <source>
        <dbReference type="Pfam" id="PF01408"/>
    </source>
</evidence>
<dbReference type="OrthoDB" id="256869at2"/>
<proteinExistence type="predicted"/>
<dbReference type="RefSeq" id="WP_096800780.1">
    <property type="nucleotide sequence ID" value="NZ_CP023564.1"/>
</dbReference>
<feature type="domain" description="GFO/IDH/MocA-like oxidoreductase" evidence="3">
    <location>
        <begin position="130"/>
        <end position="247"/>
    </location>
</feature>
<protein>
    <submittedName>
        <fullName evidence="4">Dehydrogenase</fullName>
    </submittedName>
</protein>
<evidence type="ECO:0000259" key="3">
    <source>
        <dbReference type="Pfam" id="PF22725"/>
    </source>
</evidence>
<dbReference type="AlphaFoldDB" id="A0A291H1Q1"/>
<dbReference type="InterPro" id="IPR055170">
    <property type="entry name" value="GFO_IDH_MocA-like_dom"/>
</dbReference>
<dbReference type="SUPFAM" id="SSF51735">
    <property type="entry name" value="NAD(P)-binding Rossmann-fold domains"/>
    <property type="match status" value="1"/>
</dbReference>
<dbReference type="EMBL" id="CP023564">
    <property type="protein sequence ID" value="ATG56320.1"/>
    <property type="molecule type" value="Genomic_DNA"/>
</dbReference>
<keyword evidence="5" id="KW-1185">Reference proteome</keyword>
<sequence>MAQSSPAAPLRVGVVGTGGISRAHLPGWAELDVELHCYSLEGAEQYAAESGASVHSTLEELLAAVDLVDITAPTPAHPDLVRAALDAGKDVICEKPLALDPAEAQDLLAHAERVGRTLFPAHVVRYFPQYAAAKRAIDAGAVGSLAVLRFERTGSLPDRDWYADEALSGGIVMDQMIHDIDQALWLAGPVERVYAQQSIAASDPAVRTAHVVLTHRSGAISHCRGFWGPAGTEFRYTFDLSGDGGQLQYDSTKDPGIMFDAVASARHASGDGFLPDVSTLRDPYAAEIVEFVTALSDGGPARVDAADGVRAVEVADAALESLRTGRSITC</sequence>
<keyword evidence="1" id="KW-0520">NAD</keyword>
<dbReference type="PANTHER" id="PTHR43377">
    <property type="entry name" value="BILIVERDIN REDUCTASE A"/>
    <property type="match status" value="1"/>
</dbReference>
<dbReference type="InterPro" id="IPR000683">
    <property type="entry name" value="Gfo/Idh/MocA-like_OxRdtase_N"/>
</dbReference>
<feature type="domain" description="Gfo/Idh/MocA-like oxidoreductase N-terminal" evidence="2">
    <location>
        <begin position="10"/>
        <end position="121"/>
    </location>
</feature>
<evidence type="ECO:0000256" key="1">
    <source>
        <dbReference type="ARBA" id="ARBA00023027"/>
    </source>
</evidence>
<dbReference type="PANTHER" id="PTHR43377:SF1">
    <property type="entry name" value="BILIVERDIN REDUCTASE A"/>
    <property type="match status" value="1"/>
</dbReference>
<dbReference type="Pfam" id="PF22725">
    <property type="entry name" value="GFO_IDH_MocA_C3"/>
    <property type="match status" value="1"/>
</dbReference>
<dbReference type="KEGG" id="bgg:CFK41_17190"/>
<dbReference type="Gene3D" id="3.30.360.10">
    <property type="entry name" value="Dihydrodipicolinate Reductase, domain 2"/>
    <property type="match status" value="1"/>
</dbReference>
<dbReference type="InterPro" id="IPR051450">
    <property type="entry name" value="Gfo/Idh/MocA_Oxidoreductases"/>
</dbReference>
<evidence type="ECO:0000313" key="4">
    <source>
        <dbReference type="EMBL" id="ATG56320.1"/>
    </source>
</evidence>
<dbReference type="Pfam" id="PF01408">
    <property type="entry name" value="GFO_IDH_MocA"/>
    <property type="match status" value="1"/>
</dbReference>
<evidence type="ECO:0000313" key="5">
    <source>
        <dbReference type="Proteomes" id="UP000217889"/>
    </source>
</evidence>
<dbReference type="Proteomes" id="UP000217889">
    <property type="component" value="Chromosome"/>
</dbReference>
<accession>A0A291H1Q1</accession>
<name>A0A291H1Q1_9MICO</name>
<dbReference type="SUPFAM" id="SSF55347">
    <property type="entry name" value="Glyceraldehyde-3-phosphate dehydrogenase-like, C-terminal domain"/>
    <property type="match status" value="1"/>
</dbReference>
<gene>
    <name evidence="4" type="ORF">CFK41_17190</name>
</gene>